<evidence type="ECO:0000256" key="1">
    <source>
        <dbReference type="ARBA" id="ARBA00000085"/>
    </source>
</evidence>
<evidence type="ECO:0000256" key="5">
    <source>
        <dbReference type="ARBA" id="ARBA00022606"/>
    </source>
</evidence>
<dbReference type="PROSITE" id="PS50112">
    <property type="entry name" value="PAS"/>
    <property type="match status" value="1"/>
</dbReference>
<dbReference type="InterPro" id="IPR001610">
    <property type="entry name" value="PAC"/>
</dbReference>
<dbReference type="InterPro" id="IPR036890">
    <property type="entry name" value="HATPase_C_sf"/>
</dbReference>
<dbReference type="SUPFAM" id="SSF55874">
    <property type="entry name" value="ATPase domain of HSP90 chaperone/DNA topoisomerase II/histidine kinase"/>
    <property type="match status" value="1"/>
</dbReference>
<keyword evidence="8" id="KW-0808">Transferase</keyword>
<keyword evidence="12" id="KW-0067">ATP-binding</keyword>
<dbReference type="GO" id="GO:0009881">
    <property type="term" value="F:photoreceptor activity"/>
    <property type="evidence" value="ECO:0007669"/>
    <property type="project" value="UniProtKB-KW"/>
</dbReference>
<evidence type="ECO:0000256" key="13">
    <source>
        <dbReference type="ARBA" id="ARBA00022991"/>
    </source>
</evidence>
<proteinExistence type="predicted"/>
<dbReference type="SUPFAM" id="SSF55785">
    <property type="entry name" value="PYP-like sensor domain (PAS domain)"/>
    <property type="match status" value="1"/>
</dbReference>
<keyword evidence="13" id="KW-0157">Chromophore</keyword>
<evidence type="ECO:0000256" key="9">
    <source>
        <dbReference type="ARBA" id="ARBA00022737"/>
    </source>
</evidence>
<dbReference type="PANTHER" id="PTHR41523">
    <property type="entry name" value="TWO-COMPONENT SYSTEM SENSOR PROTEIN"/>
    <property type="match status" value="1"/>
</dbReference>
<evidence type="ECO:0000256" key="2">
    <source>
        <dbReference type="ARBA" id="ARBA00012438"/>
    </source>
</evidence>
<evidence type="ECO:0000256" key="8">
    <source>
        <dbReference type="ARBA" id="ARBA00022679"/>
    </source>
</evidence>
<keyword evidence="5" id="KW-0716">Sensory transduction</keyword>
<name>A0A017HHL5_9RHOB</name>
<dbReference type="PATRIC" id="fig|1122180.6.peg.376"/>
<dbReference type="Gene3D" id="3.30.450.20">
    <property type="entry name" value="PAS domain"/>
    <property type="match status" value="1"/>
</dbReference>
<evidence type="ECO:0000256" key="10">
    <source>
        <dbReference type="ARBA" id="ARBA00022741"/>
    </source>
</evidence>
<accession>A0A017HHL5</accession>
<evidence type="ECO:0000256" key="14">
    <source>
        <dbReference type="ARBA" id="ARBA00023026"/>
    </source>
</evidence>
<evidence type="ECO:0000256" key="7">
    <source>
        <dbReference type="ARBA" id="ARBA00022643"/>
    </source>
</evidence>
<dbReference type="SMART" id="SM00911">
    <property type="entry name" value="HWE_HK"/>
    <property type="match status" value="1"/>
</dbReference>
<evidence type="ECO:0000256" key="15">
    <source>
        <dbReference type="ARBA" id="ARBA00023170"/>
    </source>
</evidence>
<protein>
    <recommendedName>
        <fullName evidence="2">histidine kinase</fullName>
        <ecNumber evidence="2">2.7.13.3</ecNumber>
    </recommendedName>
</protein>
<dbReference type="Gene3D" id="3.30.565.10">
    <property type="entry name" value="Histidine kinase-like ATPase, C-terminal domain"/>
    <property type="match status" value="1"/>
</dbReference>
<keyword evidence="19" id="KW-1185">Reference proteome</keyword>
<organism evidence="18 19">
    <name type="scientific">Limimaricola hongkongensis DSM 17492</name>
    <dbReference type="NCBI Taxonomy" id="1122180"/>
    <lineage>
        <taxon>Bacteria</taxon>
        <taxon>Pseudomonadati</taxon>
        <taxon>Pseudomonadota</taxon>
        <taxon>Alphaproteobacteria</taxon>
        <taxon>Rhodobacterales</taxon>
        <taxon>Paracoccaceae</taxon>
        <taxon>Limimaricola</taxon>
    </lineage>
</organism>
<keyword evidence="15" id="KW-0675">Receptor</keyword>
<dbReference type="EC" id="2.7.13.3" evidence="2"/>
<evidence type="ECO:0000256" key="11">
    <source>
        <dbReference type="ARBA" id="ARBA00022777"/>
    </source>
</evidence>
<dbReference type="InterPro" id="IPR000014">
    <property type="entry name" value="PAS"/>
</dbReference>
<dbReference type="AlphaFoldDB" id="A0A017HHL5"/>
<keyword evidence="3" id="KW-0600">Photoreceptor protein</keyword>
<evidence type="ECO:0000256" key="12">
    <source>
        <dbReference type="ARBA" id="ARBA00022840"/>
    </source>
</evidence>
<dbReference type="GO" id="GO:0005524">
    <property type="term" value="F:ATP binding"/>
    <property type="evidence" value="ECO:0007669"/>
    <property type="project" value="UniProtKB-KW"/>
</dbReference>
<reference evidence="18 19" key="1">
    <citation type="submission" date="2013-03" db="EMBL/GenBank/DDBJ databases">
        <authorList>
            <person name="Fiebig A."/>
            <person name="Goeker M."/>
            <person name="Klenk H.-P.P."/>
        </authorList>
    </citation>
    <scope>NUCLEOTIDE SEQUENCE [LARGE SCALE GENOMIC DNA]</scope>
    <source>
        <strain evidence="18 19">DSM 17492</strain>
    </source>
</reference>
<evidence type="ECO:0000259" key="16">
    <source>
        <dbReference type="PROSITE" id="PS50112"/>
    </source>
</evidence>
<keyword evidence="7" id="KW-0288">FMN</keyword>
<keyword evidence="11 18" id="KW-0418">Kinase</keyword>
<evidence type="ECO:0000313" key="18">
    <source>
        <dbReference type="EMBL" id="EYD73815.1"/>
    </source>
</evidence>
<dbReference type="PANTHER" id="PTHR41523:SF8">
    <property type="entry name" value="ETHYLENE RESPONSE SENSOR PROTEIN"/>
    <property type="match status" value="1"/>
</dbReference>
<feature type="domain" description="PAC" evidence="17">
    <location>
        <begin position="85"/>
        <end position="137"/>
    </location>
</feature>
<evidence type="ECO:0000313" key="19">
    <source>
        <dbReference type="Proteomes" id="UP000025047"/>
    </source>
</evidence>
<keyword evidence="9" id="KW-0677">Repeat</keyword>
<dbReference type="Pfam" id="PF07536">
    <property type="entry name" value="HWE_HK"/>
    <property type="match status" value="1"/>
</dbReference>
<dbReference type="RefSeq" id="WP_162561747.1">
    <property type="nucleotide sequence ID" value="NZ_KB823001.1"/>
</dbReference>
<dbReference type="CDD" id="cd00130">
    <property type="entry name" value="PAS"/>
    <property type="match status" value="1"/>
</dbReference>
<dbReference type="InterPro" id="IPR000700">
    <property type="entry name" value="PAS-assoc_C"/>
</dbReference>
<evidence type="ECO:0000256" key="4">
    <source>
        <dbReference type="ARBA" id="ARBA00022553"/>
    </source>
</evidence>
<keyword evidence="10" id="KW-0547">Nucleotide-binding</keyword>
<evidence type="ECO:0000256" key="3">
    <source>
        <dbReference type="ARBA" id="ARBA00022543"/>
    </source>
</evidence>
<dbReference type="Proteomes" id="UP000025047">
    <property type="component" value="Unassembled WGS sequence"/>
</dbReference>
<sequence length="322" mass="35424">MQGRPDRLNEEMLLETIRHARLPLCITDPTLPDNPIVFANDAFCALTGYAVDEVIGRNCRFLQGANTTPDSIARIRRIIESCEVDTVEIVNYRKDGTAFLNALQIGPIMGDDGTPMLYFGSQLDTSTRREAERAARQLADRELGHRLRNIVNVMSVMIRMSAREATDIPALARTVEGRLKTLSDAHFRTIESPRAARLRELLRPILEAYAPNGAAQFDFKGPDPEVPADLVSALTLTVHELATNAVKHGALGDPDGHVAITMSEQDGLSLHWQERNGPEVIAPERHGGSGIIRSLVEGVGGTLDLDWHREGLVARLSFPTAR</sequence>
<comment type="catalytic activity">
    <reaction evidence="1">
        <text>ATP + protein L-histidine = ADP + protein N-phospho-L-histidine.</text>
        <dbReference type="EC" id="2.7.13.3"/>
    </reaction>
</comment>
<keyword evidence="4" id="KW-0597">Phosphoprotein</keyword>
<dbReference type="SMART" id="SM00091">
    <property type="entry name" value="PAS"/>
    <property type="match status" value="1"/>
</dbReference>
<dbReference type="InterPro" id="IPR011102">
    <property type="entry name" value="Sig_transdc_His_kinase_HWE"/>
</dbReference>
<dbReference type="GO" id="GO:0004673">
    <property type="term" value="F:protein histidine kinase activity"/>
    <property type="evidence" value="ECO:0007669"/>
    <property type="project" value="UniProtKB-EC"/>
</dbReference>
<dbReference type="eggNOG" id="COG3920">
    <property type="taxonomic scope" value="Bacteria"/>
</dbReference>
<keyword evidence="14" id="KW-0843">Virulence</keyword>
<dbReference type="InterPro" id="IPR035965">
    <property type="entry name" value="PAS-like_dom_sf"/>
</dbReference>
<evidence type="ECO:0000259" key="17">
    <source>
        <dbReference type="PROSITE" id="PS50113"/>
    </source>
</evidence>
<dbReference type="NCBIfam" id="TIGR00229">
    <property type="entry name" value="sensory_box"/>
    <property type="match status" value="1"/>
</dbReference>
<dbReference type="SMART" id="SM00086">
    <property type="entry name" value="PAC"/>
    <property type="match status" value="1"/>
</dbReference>
<gene>
    <name evidence="18" type="ORF">Lokhon_00371</name>
</gene>
<evidence type="ECO:0000256" key="6">
    <source>
        <dbReference type="ARBA" id="ARBA00022630"/>
    </source>
</evidence>
<dbReference type="STRING" id="1122180.Lokhon_00371"/>
<dbReference type="HOGENOM" id="CLU_000445_114_57_5"/>
<dbReference type="EMBL" id="APGJ01000001">
    <property type="protein sequence ID" value="EYD73815.1"/>
    <property type="molecule type" value="Genomic_DNA"/>
</dbReference>
<dbReference type="Pfam" id="PF13426">
    <property type="entry name" value="PAS_9"/>
    <property type="match status" value="1"/>
</dbReference>
<dbReference type="PROSITE" id="PS50113">
    <property type="entry name" value="PAC"/>
    <property type="match status" value="1"/>
</dbReference>
<keyword evidence="6" id="KW-0285">Flavoprotein</keyword>
<feature type="domain" description="PAS" evidence="16">
    <location>
        <begin position="9"/>
        <end position="58"/>
    </location>
</feature>
<comment type="caution">
    <text evidence="18">The sequence shown here is derived from an EMBL/GenBank/DDBJ whole genome shotgun (WGS) entry which is preliminary data.</text>
</comment>